<name>A0AAV5BIS3_ELECO</name>
<evidence type="ECO:0000256" key="1">
    <source>
        <dbReference type="ARBA" id="ARBA00022723"/>
    </source>
</evidence>
<keyword evidence="2 4" id="KW-0863">Zinc-finger</keyword>
<feature type="domain" description="RING-type" evidence="6">
    <location>
        <begin position="181"/>
        <end position="223"/>
    </location>
</feature>
<protein>
    <recommendedName>
        <fullName evidence="6">RING-type domain-containing protein</fullName>
    </recommendedName>
</protein>
<evidence type="ECO:0000313" key="9">
    <source>
        <dbReference type="Proteomes" id="UP001054889"/>
    </source>
</evidence>
<gene>
    <name evidence="8" type="primary">ga01965</name>
    <name evidence="7" type="synonym">ga01278</name>
    <name evidence="7" type="ORF">PR202_ga01278</name>
    <name evidence="8" type="ORF">PR202_ga01965</name>
</gene>
<dbReference type="InterPro" id="IPR013083">
    <property type="entry name" value="Znf_RING/FYVE/PHD"/>
</dbReference>
<organism evidence="8 9">
    <name type="scientific">Eleusine coracana subsp. coracana</name>
    <dbReference type="NCBI Taxonomy" id="191504"/>
    <lineage>
        <taxon>Eukaryota</taxon>
        <taxon>Viridiplantae</taxon>
        <taxon>Streptophyta</taxon>
        <taxon>Embryophyta</taxon>
        <taxon>Tracheophyta</taxon>
        <taxon>Spermatophyta</taxon>
        <taxon>Magnoliopsida</taxon>
        <taxon>Liliopsida</taxon>
        <taxon>Poales</taxon>
        <taxon>Poaceae</taxon>
        <taxon>PACMAD clade</taxon>
        <taxon>Chloridoideae</taxon>
        <taxon>Cynodonteae</taxon>
        <taxon>Eleusininae</taxon>
        <taxon>Eleusine</taxon>
    </lineage>
</organism>
<dbReference type="EMBL" id="BQKI01000001">
    <property type="protein sequence ID" value="GJM85508.1"/>
    <property type="molecule type" value="Genomic_DNA"/>
</dbReference>
<dbReference type="Proteomes" id="UP001054889">
    <property type="component" value="Unassembled WGS sequence"/>
</dbReference>
<dbReference type="GO" id="GO:0005634">
    <property type="term" value="C:nucleus"/>
    <property type="evidence" value="ECO:0007669"/>
    <property type="project" value="TreeGrafter"/>
</dbReference>
<evidence type="ECO:0000256" key="5">
    <source>
        <dbReference type="SAM" id="MobiDB-lite"/>
    </source>
</evidence>
<dbReference type="EMBL" id="BQKI01000001">
    <property type="protein sequence ID" value="GJM86136.1"/>
    <property type="molecule type" value="Genomic_DNA"/>
</dbReference>
<keyword evidence="3" id="KW-0862">Zinc</keyword>
<dbReference type="Pfam" id="PF13639">
    <property type="entry name" value="zf-RING_2"/>
    <property type="match status" value="1"/>
</dbReference>
<feature type="region of interest" description="Disordered" evidence="5">
    <location>
        <begin position="65"/>
        <end position="94"/>
    </location>
</feature>
<dbReference type="InterPro" id="IPR051834">
    <property type="entry name" value="RING_finger_E3_ligase"/>
</dbReference>
<keyword evidence="9" id="KW-1185">Reference proteome</keyword>
<sequence length="239" mass="25392">MDDVLVKLHGDGDEQRIRIRRIHQLCPHVALRFSVAIDPTPGEEPMPPVTVDIVNKILPPSVAAAAGDDAASSQSGGGGDAPPPAGEASKPATSFTCSSGDYMASSQSQLQKVQEIVAAAGLPPECAERVHGFCHLAAVSASNTFFASVAITVEADEPGNFPADEEEEDEEVPDGAEAGECSICYKEYVVGGATSVRLPCGHAYHRRCLDHWTRVNATCPYCRGPVPVPEDDFFWDDDD</sequence>
<dbReference type="AlphaFoldDB" id="A0AAV5BIS3"/>
<comment type="caution">
    <text evidence="8">The sequence shown here is derived from an EMBL/GenBank/DDBJ whole genome shotgun (WGS) entry which is preliminary data.</text>
</comment>
<dbReference type="PANTHER" id="PTHR45931:SF3">
    <property type="entry name" value="RING ZINC FINGER-CONTAINING PROTEIN"/>
    <property type="match status" value="1"/>
</dbReference>
<keyword evidence="1" id="KW-0479">Metal-binding</keyword>
<dbReference type="InterPro" id="IPR001841">
    <property type="entry name" value="Znf_RING"/>
</dbReference>
<dbReference type="PANTHER" id="PTHR45931">
    <property type="entry name" value="SI:CH211-59O9.10"/>
    <property type="match status" value="1"/>
</dbReference>
<dbReference type="GO" id="GO:0008270">
    <property type="term" value="F:zinc ion binding"/>
    <property type="evidence" value="ECO:0007669"/>
    <property type="project" value="UniProtKB-KW"/>
</dbReference>
<reference evidence="8" key="2">
    <citation type="submission" date="2021-12" db="EMBL/GenBank/DDBJ databases">
        <title>Resequencing data analysis of finger millet.</title>
        <authorList>
            <person name="Hatakeyama M."/>
            <person name="Aluri S."/>
            <person name="Balachadran M.T."/>
            <person name="Sivarajan S.R."/>
            <person name="Poveda L."/>
            <person name="Shimizu-Inatsugi R."/>
            <person name="Schlapbach R."/>
            <person name="Sreeman S.M."/>
            <person name="Shimizu K.K."/>
        </authorList>
    </citation>
    <scope>NUCLEOTIDE SEQUENCE</scope>
</reference>
<evidence type="ECO:0000256" key="4">
    <source>
        <dbReference type="PROSITE-ProRule" id="PRU00175"/>
    </source>
</evidence>
<dbReference type="PROSITE" id="PS50089">
    <property type="entry name" value="ZF_RING_2"/>
    <property type="match status" value="1"/>
</dbReference>
<evidence type="ECO:0000259" key="6">
    <source>
        <dbReference type="PROSITE" id="PS50089"/>
    </source>
</evidence>
<proteinExistence type="predicted"/>
<evidence type="ECO:0000256" key="3">
    <source>
        <dbReference type="ARBA" id="ARBA00022833"/>
    </source>
</evidence>
<evidence type="ECO:0000256" key="2">
    <source>
        <dbReference type="ARBA" id="ARBA00022771"/>
    </source>
</evidence>
<dbReference type="SMART" id="SM01197">
    <property type="entry name" value="FANCL_C"/>
    <property type="match status" value="1"/>
</dbReference>
<evidence type="ECO:0000313" key="8">
    <source>
        <dbReference type="EMBL" id="GJM86136.1"/>
    </source>
</evidence>
<reference evidence="8" key="1">
    <citation type="journal article" date="2018" name="DNA Res.">
        <title>Multiple hybrid de novo genome assembly of finger millet, an orphan allotetraploid crop.</title>
        <authorList>
            <person name="Hatakeyama M."/>
            <person name="Aluri S."/>
            <person name="Balachadran M.T."/>
            <person name="Sivarajan S.R."/>
            <person name="Patrignani A."/>
            <person name="Gruter S."/>
            <person name="Poveda L."/>
            <person name="Shimizu-Inatsugi R."/>
            <person name="Baeten J."/>
            <person name="Francoijs K.J."/>
            <person name="Nataraja K.N."/>
            <person name="Reddy Y.A.N."/>
            <person name="Phadnis S."/>
            <person name="Ravikumar R.L."/>
            <person name="Schlapbach R."/>
            <person name="Sreeman S.M."/>
            <person name="Shimizu K.K."/>
        </authorList>
    </citation>
    <scope>NUCLEOTIDE SEQUENCE</scope>
</reference>
<dbReference type="GO" id="GO:0061630">
    <property type="term" value="F:ubiquitin protein ligase activity"/>
    <property type="evidence" value="ECO:0007669"/>
    <property type="project" value="TreeGrafter"/>
</dbReference>
<evidence type="ECO:0000313" key="7">
    <source>
        <dbReference type="EMBL" id="GJM85508.1"/>
    </source>
</evidence>
<dbReference type="Gene3D" id="3.30.40.10">
    <property type="entry name" value="Zinc/RING finger domain, C3HC4 (zinc finger)"/>
    <property type="match status" value="1"/>
</dbReference>
<feature type="compositionally biased region" description="Low complexity" evidence="5">
    <location>
        <begin position="65"/>
        <end position="74"/>
    </location>
</feature>
<dbReference type="GO" id="GO:0006511">
    <property type="term" value="P:ubiquitin-dependent protein catabolic process"/>
    <property type="evidence" value="ECO:0007669"/>
    <property type="project" value="TreeGrafter"/>
</dbReference>
<accession>A0AAV5BIS3</accession>
<dbReference type="SMART" id="SM00184">
    <property type="entry name" value="RING"/>
    <property type="match status" value="1"/>
</dbReference>
<dbReference type="SUPFAM" id="SSF57850">
    <property type="entry name" value="RING/U-box"/>
    <property type="match status" value="1"/>
</dbReference>